<evidence type="ECO:0000313" key="3">
    <source>
        <dbReference type="EMBL" id="VYT97576.1"/>
    </source>
</evidence>
<proteinExistence type="predicted"/>
<dbReference type="InterPro" id="IPR058493">
    <property type="entry name" value="DUF8180"/>
</dbReference>
<name>A0A6N3B725_EUBLI</name>
<accession>A0A6N3B725</accession>
<feature type="domain" description="DUF8180" evidence="2">
    <location>
        <begin position="68"/>
        <end position="124"/>
    </location>
</feature>
<dbReference type="EMBL" id="CACRTR010000005">
    <property type="protein sequence ID" value="VYT97576.1"/>
    <property type="molecule type" value="Genomic_DNA"/>
</dbReference>
<gene>
    <name evidence="3" type="ORF">ELLFYP34_02380</name>
</gene>
<dbReference type="AlphaFoldDB" id="A0A6N3B725"/>
<organism evidence="3">
    <name type="scientific">Eubacterium limosum</name>
    <dbReference type="NCBI Taxonomy" id="1736"/>
    <lineage>
        <taxon>Bacteria</taxon>
        <taxon>Bacillati</taxon>
        <taxon>Bacillota</taxon>
        <taxon>Clostridia</taxon>
        <taxon>Eubacteriales</taxon>
        <taxon>Eubacteriaceae</taxon>
        <taxon>Eubacterium</taxon>
    </lineage>
</organism>
<sequence>MSEHSHEHTHTHSHPHDGSQDHDHGHSHETMHDHEHTHTHTHPHEHEHDHGHAHSHEGEGKDIEILGLLLDHWADHNQEHAKEYKNWVDKMNAVGKTEVSKAIEEAIALIGQADEHLMEAKKALIK</sequence>
<evidence type="ECO:0000259" key="2">
    <source>
        <dbReference type="Pfam" id="PF26551"/>
    </source>
</evidence>
<reference evidence="3" key="1">
    <citation type="submission" date="2019-11" db="EMBL/GenBank/DDBJ databases">
        <authorList>
            <person name="Feng L."/>
        </authorList>
    </citation>
    <scope>NUCLEOTIDE SEQUENCE</scope>
    <source>
        <strain evidence="3">ElimosumLFYP34</strain>
    </source>
</reference>
<protein>
    <recommendedName>
        <fullName evidence="2">DUF8180 domain-containing protein</fullName>
    </recommendedName>
</protein>
<dbReference type="Pfam" id="PF26551">
    <property type="entry name" value="DUF8180"/>
    <property type="match status" value="1"/>
</dbReference>
<evidence type="ECO:0000256" key="1">
    <source>
        <dbReference type="SAM" id="MobiDB-lite"/>
    </source>
</evidence>
<feature type="region of interest" description="Disordered" evidence="1">
    <location>
        <begin position="1"/>
        <end position="63"/>
    </location>
</feature>